<dbReference type="InterPro" id="IPR004394">
    <property type="entry name" value="Iojap/RsfS/C7orf30"/>
</dbReference>
<protein>
    <recommendedName>
        <fullName evidence="2">Ribosomal silencing factor RsfS</fullName>
    </recommendedName>
</protein>
<evidence type="ECO:0000256" key="1">
    <source>
        <dbReference type="ARBA" id="ARBA00010574"/>
    </source>
</evidence>
<dbReference type="PANTHER" id="PTHR21043:SF0">
    <property type="entry name" value="MITOCHONDRIAL ASSEMBLY OF RIBOSOMAL LARGE SUBUNIT PROTEIN 1"/>
    <property type="match status" value="1"/>
</dbReference>
<dbReference type="GO" id="GO:0005737">
    <property type="term" value="C:cytoplasm"/>
    <property type="evidence" value="ECO:0007669"/>
    <property type="project" value="UniProtKB-SubCell"/>
</dbReference>
<gene>
    <name evidence="2 3" type="primary">rsfS</name>
    <name evidence="3" type="ORF">HXK23_05475</name>
</gene>
<accession>A0A930YTG7</accession>
<evidence type="ECO:0000256" key="2">
    <source>
        <dbReference type="HAMAP-Rule" id="MF_01477"/>
    </source>
</evidence>
<dbReference type="EMBL" id="JABZGT010000365">
    <property type="protein sequence ID" value="MBF4809651.1"/>
    <property type="molecule type" value="Genomic_DNA"/>
</dbReference>
<dbReference type="Gene3D" id="3.30.460.10">
    <property type="entry name" value="Beta Polymerase, domain 2"/>
    <property type="match status" value="1"/>
</dbReference>
<evidence type="ECO:0000313" key="4">
    <source>
        <dbReference type="Proteomes" id="UP000772566"/>
    </source>
</evidence>
<comment type="subcellular location">
    <subcellularLocation>
        <location evidence="2">Cytoplasm</location>
    </subcellularLocation>
</comment>
<dbReference type="GO" id="GO:0090071">
    <property type="term" value="P:negative regulation of ribosome biogenesis"/>
    <property type="evidence" value="ECO:0007669"/>
    <property type="project" value="UniProtKB-UniRule"/>
</dbReference>
<keyword evidence="2" id="KW-0963">Cytoplasm</keyword>
<dbReference type="GO" id="GO:0043023">
    <property type="term" value="F:ribosomal large subunit binding"/>
    <property type="evidence" value="ECO:0007669"/>
    <property type="project" value="TreeGrafter"/>
</dbReference>
<comment type="similarity">
    <text evidence="1 2">Belongs to the Iojap/RsfS family.</text>
</comment>
<dbReference type="HAMAP" id="MF_01477">
    <property type="entry name" value="Iojap_RsfS"/>
    <property type="match status" value="1"/>
</dbReference>
<keyword evidence="2" id="KW-0810">Translation regulation</keyword>
<sequence length="158" mass="17257">MAVTSLELAKTAAIAADQKKAEDILVLDLTGLSDVCDYFVICTGGNARLADAIVDEVREKVTANCGIRPISTEGRDGLNWILIDYGSVVVHVFQPEVRSYYRLERLWADAPRVELDIEGAMTSEIPYADLPEDALAPAFELSEDDLVDNLPESADPTE</sequence>
<keyword evidence="2" id="KW-0678">Repressor</keyword>
<dbReference type="AlphaFoldDB" id="A0A930YTG7"/>
<proteinExistence type="inferred from homology"/>
<evidence type="ECO:0000313" key="3">
    <source>
        <dbReference type="EMBL" id="MBF4809651.1"/>
    </source>
</evidence>
<comment type="function">
    <text evidence="2">Functions as a ribosomal silencing factor. Interacts with ribosomal protein uL14 (rplN), blocking formation of intersubunit bridge B8. Prevents association of the 30S and 50S ribosomal subunits and the formation of functional ribosomes, thus repressing translation.</text>
</comment>
<dbReference type="RefSeq" id="WP_035436123.1">
    <property type="nucleotide sequence ID" value="NZ_CAUUSI010000001.1"/>
</dbReference>
<dbReference type="SUPFAM" id="SSF81301">
    <property type="entry name" value="Nucleotidyltransferase"/>
    <property type="match status" value="1"/>
</dbReference>
<dbReference type="NCBIfam" id="TIGR00090">
    <property type="entry name" value="rsfS_iojap_ybeB"/>
    <property type="match status" value="1"/>
</dbReference>
<dbReference type="GO" id="GO:0042256">
    <property type="term" value="P:cytosolic ribosome assembly"/>
    <property type="evidence" value="ECO:0007669"/>
    <property type="project" value="UniProtKB-UniRule"/>
</dbReference>
<dbReference type="Pfam" id="PF02410">
    <property type="entry name" value="RsfS"/>
    <property type="match status" value="1"/>
</dbReference>
<dbReference type="GO" id="GO:0017148">
    <property type="term" value="P:negative regulation of translation"/>
    <property type="evidence" value="ECO:0007669"/>
    <property type="project" value="UniProtKB-UniRule"/>
</dbReference>
<reference evidence="3" key="1">
    <citation type="submission" date="2020-04" db="EMBL/GenBank/DDBJ databases">
        <title>Deep metagenomics examines the oral microbiome during advanced dental caries in children, revealing novel taxa and co-occurrences with host molecules.</title>
        <authorList>
            <person name="Baker J.L."/>
            <person name="Morton J.T."/>
            <person name="Dinis M."/>
            <person name="Alvarez R."/>
            <person name="Tran N.C."/>
            <person name="Knight R."/>
            <person name="Edlund A."/>
        </authorList>
    </citation>
    <scope>NUCLEOTIDE SEQUENCE</scope>
    <source>
        <strain evidence="3">JCVI_22A_bin.2</strain>
    </source>
</reference>
<organism evidence="3 4">
    <name type="scientific">Lancefieldella parvula</name>
    <dbReference type="NCBI Taxonomy" id="1382"/>
    <lineage>
        <taxon>Bacteria</taxon>
        <taxon>Bacillati</taxon>
        <taxon>Actinomycetota</taxon>
        <taxon>Coriobacteriia</taxon>
        <taxon>Coriobacteriales</taxon>
        <taxon>Atopobiaceae</taxon>
        <taxon>Lancefieldella</taxon>
    </lineage>
</organism>
<comment type="caution">
    <text evidence="3">The sequence shown here is derived from an EMBL/GenBank/DDBJ whole genome shotgun (WGS) entry which is preliminary data.</text>
</comment>
<dbReference type="InterPro" id="IPR043519">
    <property type="entry name" value="NT_sf"/>
</dbReference>
<name>A0A930YTG7_9ACTN</name>
<dbReference type="Proteomes" id="UP000772566">
    <property type="component" value="Unassembled WGS sequence"/>
</dbReference>
<comment type="subunit">
    <text evidence="2">Interacts with ribosomal protein uL14 (rplN).</text>
</comment>
<dbReference type="PANTHER" id="PTHR21043">
    <property type="entry name" value="IOJAP SUPERFAMILY ORTHOLOG"/>
    <property type="match status" value="1"/>
</dbReference>